<reference evidence="3 4" key="1">
    <citation type="journal article" date="2016" name="Nat. Commun.">
        <title>Thousands of microbial genomes shed light on interconnected biogeochemical processes in an aquifer system.</title>
        <authorList>
            <person name="Anantharaman K."/>
            <person name="Brown C.T."/>
            <person name="Hug L.A."/>
            <person name="Sharon I."/>
            <person name="Castelle C.J."/>
            <person name="Probst A.J."/>
            <person name="Thomas B.C."/>
            <person name="Singh A."/>
            <person name="Wilkins M.J."/>
            <person name="Karaoz U."/>
            <person name="Brodie E.L."/>
            <person name="Williams K.H."/>
            <person name="Hubbard S.S."/>
            <person name="Banfield J.F."/>
        </authorList>
    </citation>
    <scope>NUCLEOTIDE SEQUENCE [LARGE SCALE GENOMIC DNA]</scope>
</reference>
<gene>
    <name evidence="3" type="ORF">A3I30_02135</name>
</gene>
<dbReference type="InterPro" id="IPR015590">
    <property type="entry name" value="Aldehyde_DH_dom"/>
</dbReference>
<dbReference type="InterPro" id="IPR016161">
    <property type="entry name" value="Ald_DH/histidinol_DH"/>
</dbReference>
<accession>A0A1F5CA85</accession>
<sequence length="543" mass="60178">MGRYILKTDKGRPPIVRHIINGNSTLWGPMIEVFNPATGQIIGEVPVSLSWIDLEVLDKSARRAQECWYREVTEQEKELVFRAIIAKIEHHRGALARTMVLEAGKLWRWADAEVQETIDTLWHYHGELSRCYTHDGFTRCQMPDKNAFSILKPYGVVLGITPWNFPLAIPFWKMCGSLAGGNAIVLKTAEQTPFTAEIAVGLVLTSIYEVIDGDRRESLRGLVQLVHGKGETSGKLLLENLNYDKVAFTGSVETGKIVASTAGSRLKPCHLELGGHAAMVVLDDFDIDLAVAEAISANLGDSGQRCVSARVVFVQESKYREFVSKYLERARARVIGNPMDFSTEMGPLISKEQLQRVNGQVGKTIDQLNKGPVIGGFPTSPERLAAELGCGYYYEPTVFVDVPYGITAMDEEIFGPVMVINPLPGRNREEAFRNGVDLVNRSKYGLSNALLTNDRQLASRASWLFNTGLLYIGRGTTGAELNKYFGGVKNSGWGREGKGLDDWTQITQVYDDHHGKARMAQEGANEKVKKTISEARSPLEIEI</sequence>
<dbReference type="CDD" id="cd07078">
    <property type="entry name" value="ALDH"/>
    <property type="match status" value="1"/>
</dbReference>
<protein>
    <recommendedName>
        <fullName evidence="2">Aldehyde dehydrogenase domain-containing protein</fullName>
    </recommendedName>
</protein>
<dbReference type="Proteomes" id="UP000177197">
    <property type="component" value="Unassembled WGS sequence"/>
</dbReference>
<dbReference type="SUPFAM" id="SSF53720">
    <property type="entry name" value="ALDH-like"/>
    <property type="match status" value="1"/>
</dbReference>
<dbReference type="Gene3D" id="3.40.605.10">
    <property type="entry name" value="Aldehyde Dehydrogenase, Chain A, domain 1"/>
    <property type="match status" value="1"/>
</dbReference>
<dbReference type="EMBL" id="MEYV01000018">
    <property type="protein sequence ID" value="OGD39779.1"/>
    <property type="molecule type" value="Genomic_DNA"/>
</dbReference>
<dbReference type="Gene3D" id="3.40.309.10">
    <property type="entry name" value="Aldehyde Dehydrogenase, Chain A, domain 2"/>
    <property type="match status" value="1"/>
</dbReference>
<proteinExistence type="predicted"/>
<comment type="caution">
    <text evidence="3">The sequence shown here is derived from an EMBL/GenBank/DDBJ whole genome shotgun (WGS) entry which is preliminary data.</text>
</comment>
<dbReference type="PANTHER" id="PTHR11699">
    <property type="entry name" value="ALDEHYDE DEHYDROGENASE-RELATED"/>
    <property type="match status" value="1"/>
</dbReference>
<evidence type="ECO:0000313" key="4">
    <source>
        <dbReference type="Proteomes" id="UP000177197"/>
    </source>
</evidence>
<dbReference type="AlphaFoldDB" id="A0A1F5CA85"/>
<dbReference type="Pfam" id="PF00171">
    <property type="entry name" value="Aldedh"/>
    <property type="match status" value="1"/>
</dbReference>
<evidence type="ECO:0000259" key="2">
    <source>
        <dbReference type="Pfam" id="PF00171"/>
    </source>
</evidence>
<dbReference type="InterPro" id="IPR016162">
    <property type="entry name" value="Ald_DH_N"/>
</dbReference>
<feature type="domain" description="Aldehyde dehydrogenase" evidence="2">
    <location>
        <begin position="31"/>
        <end position="509"/>
    </location>
</feature>
<evidence type="ECO:0000256" key="1">
    <source>
        <dbReference type="ARBA" id="ARBA00023002"/>
    </source>
</evidence>
<name>A0A1F5CA85_9BACT</name>
<evidence type="ECO:0000313" key="3">
    <source>
        <dbReference type="EMBL" id="OGD39779.1"/>
    </source>
</evidence>
<keyword evidence="1" id="KW-0560">Oxidoreductase</keyword>
<dbReference type="GO" id="GO:0016620">
    <property type="term" value="F:oxidoreductase activity, acting on the aldehyde or oxo group of donors, NAD or NADP as acceptor"/>
    <property type="evidence" value="ECO:0007669"/>
    <property type="project" value="InterPro"/>
</dbReference>
<dbReference type="InterPro" id="IPR016163">
    <property type="entry name" value="Ald_DH_C"/>
</dbReference>
<organism evidence="3 4">
    <name type="scientific">Candidatus Azambacteria bacterium RIFCSPLOWO2_02_FULL_44_14</name>
    <dbReference type="NCBI Taxonomy" id="1797306"/>
    <lineage>
        <taxon>Bacteria</taxon>
        <taxon>Candidatus Azamiibacteriota</taxon>
    </lineage>
</organism>